<evidence type="ECO:0000256" key="1">
    <source>
        <dbReference type="ARBA" id="ARBA00004123"/>
    </source>
</evidence>
<dbReference type="EMBL" id="KB097143">
    <property type="protein sequence ID" value="ESN98732.1"/>
    <property type="molecule type" value="Genomic_DNA"/>
</dbReference>
<dbReference type="InParanoid" id="T1FQG2"/>
<evidence type="ECO:0000256" key="8">
    <source>
        <dbReference type="ARBA" id="ARBA00022843"/>
    </source>
</evidence>
<sequence>MPDIKLSKVISVSSEDKNYPAENILKCGEFKKWKCLAGETKATIVIQLSQASVIDQIHIGNEGSAFVEVLVGRSSLNIDAFQVILMASSFMTPLESRNVQNVNKVRLFKKEHLSQTAANEKWDLVKIVCSQPFNKIDLGSFKLKSQSELSLSRLGVGSLFESSKMNKQSATAASSPSSTSSAMSVAATLRNASTTLQTSGKVVGSPSGGNSGGGVIGSDNSSSSCGKSGSSSSRGSGSAVERIDKDNNPKLKRTFNQHIGMNYDDDDDDDDGGDYDIPKKKFKNDHDLPFKDKQDDREEISSKGRNSNVNNNNNNFYHNNNNNFNHNNNNNKNNNDKNDKKNKSDSSNRRMENTNNNFNNNNKLNSNSTNINKNFINLTSNNINNNKTSNKTNTFDKSKCKKSRTNSWRTTKPKVSFHRLMDDVRFVLSGFQNPLRSQLRDKALDMGAKYEADWSKNCTHLICAFENTPKYNQVKGFGRIVSKEWIVDCFKEEVLLPWRMYRLGRAPSPANSKSDADDEEDGDVTPTFTPATPKSSNKYSSTTSTTPKSANINAATVSTTPSSKNKHPNAASTNPRASNKRAVTTTANRNSSITSGRADDVDNGSDRNDAGVKLYGSFNKNSTTNNNNINNNNSTNNNTNDNNDNSFKNNSDGVDENDLNNKNSDTNKVDIKIKPNKNEDPKLQEDDGSSDDEDMDDEIGDDEIITAVAVNDGDHRSTRNDGGGAADDDDVERNKKQEYFKDDDVEDDVEDECFNCPTDSECDTDEEVRRFDEYQRKKKDVAKKSCCGVDTQEPSTSTSTAEHHRRSHYSSKHMQEIISSLPDLPSFFRGLNFFLYGDFSSVDRKCINRYIQAYDGIVSEYMTDGVTNVVTYEKWDNNFDEAKKDNEKLVFVHPDWLVECIELQKLVSNESYLIKKL</sequence>
<keyword evidence="10" id="KW-0539">Nucleus</keyword>
<keyword evidence="5" id="KW-0597">Phosphoprotein</keyword>
<feature type="compositionally biased region" description="Low complexity" evidence="15">
    <location>
        <begin position="353"/>
        <end position="372"/>
    </location>
</feature>
<evidence type="ECO:0000256" key="10">
    <source>
        <dbReference type="ARBA" id="ARBA00023242"/>
    </source>
</evidence>
<dbReference type="FunFam" id="3.40.50.10190:FF:000012">
    <property type="entry name" value="X-ray repair cross complementing 1"/>
    <property type="match status" value="1"/>
</dbReference>
<feature type="compositionally biased region" description="Polar residues" evidence="15">
    <location>
        <begin position="550"/>
        <end position="563"/>
    </location>
</feature>
<comment type="subunit">
    <text evidence="12">Homodimer. Interacts with polynucleotide kinase (PNK), DNA polymerase-beta (POLB) and DNA ligase III (LIG3). Interacts with APTX and APLF. Interacts with APEX1; the interaction is induced by SIRT1 and increases with the acetylated form of APEX1. Interacts with (poly-ADP-ribosylated) PARP1.</text>
</comment>
<feature type="compositionally biased region" description="Polar residues" evidence="15">
    <location>
        <begin position="570"/>
        <end position="595"/>
    </location>
</feature>
<evidence type="ECO:0000256" key="3">
    <source>
        <dbReference type="ARBA" id="ARBA00022454"/>
    </source>
</evidence>
<dbReference type="InterPro" id="IPR036420">
    <property type="entry name" value="BRCT_dom_sf"/>
</dbReference>
<dbReference type="OrthoDB" id="25840at2759"/>
<dbReference type="Pfam" id="PF00533">
    <property type="entry name" value="BRCT"/>
    <property type="match status" value="2"/>
</dbReference>
<reference evidence="19" key="1">
    <citation type="submission" date="2012-12" db="EMBL/GenBank/DDBJ databases">
        <authorList>
            <person name="Hellsten U."/>
            <person name="Grimwood J."/>
            <person name="Chapman J.A."/>
            <person name="Shapiro H."/>
            <person name="Aerts A."/>
            <person name="Otillar R.P."/>
            <person name="Terry A.Y."/>
            <person name="Boore J.L."/>
            <person name="Simakov O."/>
            <person name="Marletaz F."/>
            <person name="Cho S.-J."/>
            <person name="Edsinger-Gonzales E."/>
            <person name="Havlak P."/>
            <person name="Kuo D.-H."/>
            <person name="Larsson T."/>
            <person name="Lv J."/>
            <person name="Arendt D."/>
            <person name="Savage R."/>
            <person name="Osoegawa K."/>
            <person name="de Jong P."/>
            <person name="Lindberg D.R."/>
            <person name="Seaver E.C."/>
            <person name="Weisblat D.A."/>
            <person name="Putnam N.H."/>
            <person name="Grigoriev I.V."/>
            <person name="Rokhsar D.S."/>
        </authorList>
    </citation>
    <scope>NUCLEOTIDE SEQUENCE</scope>
</reference>
<dbReference type="SUPFAM" id="SSF49785">
    <property type="entry name" value="Galactose-binding domain-like"/>
    <property type="match status" value="1"/>
</dbReference>
<dbReference type="STRING" id="6412.T1FQG2"/>
<dbReference type="InterPro" id="IPR008979">
    <property type="entry name" value="Galactose-bd-like_sf"/>
</dbReference>
<evidence type="ECO:0000256" key="4">
    <source>
        <dbReference type="ARBA" id="ARBA00022499"/>
    </source>
</evidence>
<dbReference type="Pfam" id="PF01834">
    <property type="entry name" value="XRCC1_N"/>
    <property type="match status" value="1"/>
</dbReference>
<dbReference type="CTD" id="20211059"/>
<proteinExistence type="predicted"/>
<dbReference type="HOGENOM" id="CLU_317681_0_0_1"/>
<dbReference type="OMA" id="KPDWCRE"/>
<feature type="region of interest" description="Disordered" evidence="15">
    <location>
        <begin position="197"/>
        <end position="372"/>
    </location>
</feature>
<keyword evidence="4" id="KW-1017">Isopeptide bond</keyword>
<dbReference type="Gene3D" id="2.60.120.260">
    <property type="entry name" value="Galactose-binding domain-like"/>
    <property type="match status" value="1"/>
</dbReference>
<dbReference type="GO" id="GO:0000012">
    <property type="term" value="P:single strand break repair"/>
    <property type="evidence" value="ECO:0007669"/>
    <property type="project" value="InterPro"/>
</dbReference>
<dbReference type="SUPFAM" id="SSF52113">
    <property type="entry name" value="BRCT domain"/>
    <property type="match status" value="2"/>
</dbReference>
<dbReference type="GO" id="GO:0005634">
    <property type="term" value="C:nucleus"/>
    <property type="evidence" value="ECO:0000318"/>
    <property type="project" value="GO_Central"/>
</dbReference>
<feature type="compositionally biased region" description="Low complexity" evidence="15">
    <location>
        <begin position="532"/>
        <end position="549"/>
    </location>
</feature>
<dbReference type="eggNOG" id="KOG3226">
    <property type="taxonomic scope" value="Eukaryota"/>
</dbReference>
<comment type="subcellular location">
    <subcellularLocation>
        <location evidence="2">Chromosome</location>
    </subcellularLocation>
    <subcellularLocation>
        <location evidence="1">Nucleus</location>
    </subcellularLocation>
</comment>
<dbReference type="GO" id="GO:0006303">
    <property type="term" value="P:double-strand break repair via nonhomologous end joining"/>
    <property type="evidence" value="ECO:0007669"/>
    <property type="project" value="InterPro"/>
</dbReference>
<evidence type="ECO:0000256" key="12">
    <source>
        <dbReference type="ARBA" id="ARBA00064453"/>
    </source>
</evidence>
<dbReference type="PANTHER" id="PTHR11370">
    <property type="entry name" value="DNA-REPAIR PROTEIN XRCC1"/>
    <property type="match status" value="1"/>
</dbReference>
<dbReference type="InterPro" id="IPR045080">
    <property type="entry name" value="BRCT_XRCC1_rpt1"/>
</dbReference>
<keyword evidence="6" id="KW-0677">Repeat</keyword>
<evidence type="ECO:0000256" key="15">
    <source>
        <dbReference type="SAM" id="MobiDB-lite"/>
    </source>
</evidence>
<keyword evidence="19" id="KW-1185">Reference proteome</keyword>
<dbReference type="GO" id="GO:0003684">
    <property type="term" value="F:damaged DNA binding"/>
    <property type="evidence" value="ECO:0007669"/>
    <property type="project" value="InterPro"/>
</dbReference>
<keyword evidence="3" id="KW-0158">Chromosome</keyword>
<protein>
    <recommendedName>
        <fullName evidence="13">DNA repair protein XRCC1</fullName>
    </recommendedName>
    <alternativeName>
        <fullName evidence="14">X-ray repair cross-complementing protein 1</fullName>
    </alternativeName>
</protein>
<gene>
    <name evidence="18" type="primary">20211059</name>
    <name evidence="17" type="ORF">HELRODRAFT_188891</name>
</gene>
<keyword evidence="7" id="KW-0227">DNA damage</keyword>
<evidence type="ECO:0000256" key="7">
    <source>
        <dbReference type="ARBA" id="ARBA00022763"/>
    </source>
</evidence>
<keyword evidence="9" id="KW-0234">DNA repair</keyword>
<reference evidence="18" key="3">
    <citation type="submission" date="2015-06" db="UniProtKB">
        <authorList>
            <consortium name="EnsemblMetazoa"/>
        </authorList>
    </citation>
    <scope>IDENTIFICATION</scope>
</reference>
<evidence type="ECO:0000313" key="17">
    <source>
        <dbReference type="EMBL" id="ESN98732.1"/>
    </source>
</evidence>
<dbReference type="Proteomes" id="UP000015101">
    <property type="component" value="Unassembled WGS sequence"/>
</dbReference>
<feature type="compositionally biased region" description="Low complexity" evidence="15">
    <location>
        <begin position="306"/>
        <end position="333"/>
    </location>
</feature>
<feature type="compositionally biased region" description="Basic and acidic residues" evidence="15">
    <location>
        <begin position="665"/>
        <end position="685"/>
    </location>
</feature>
<evidence type="ECO:0000313" key="18">
    <source>
        <dbReference type="EnsemblMetazoa" id="HelroP188891"/>
    </source>
</evidence>
<accession>T1FQG2</accession>
<organism evidence="18 19">
    <name type="scientific">Helobdella robusta</name>
    <name type="common">Californian leech</name>
    <dbReference type="NCBI Taxonomy" id="6412"/>
    <lineage>
        <taxon>Eukaryota</taxon>
        <taxon>Metazoa</taxon>
        <taxon>Spiralia</taxon>
        <taxon>Lophotrochozoa</taxon>
        <taxon>Annelida</taxon>
        <taxon>Clitellata</taxon>
        <taxon>Hirudinea</taxon>
        <taxon>Rhynchobdellida</taxon>
        <taxon>Glossiphoniidae</taxon>
        <taxon>Helobdella</taxon>
    </lineage>
</organism>
<dbReference type="SMART" id="SM00292">
    <property type="entry name" value="BRCT"/>
    <property type="match status" value="2"/>
</dbReference>
<evidence type="ECO:0000256" key="5">
    <source>
        <dbReference type="ARBA" id="ARBA00022553"/>
    </source>
</evidence>
<dbReference type="CDD" id="cd17725">
    <property type="entry name" value="BRCT_XRCC1_rpt1"/>
    <property type="match status" value="1"/>
</dbReference>
<dbReference type="Gene3D" id="3.40.50.10190">
    <property type="entry name" value="BRCT domain"/>
    <property type="match status" value="2"/>
</dbReference>
<evidence type="ECO:0000313" key="19">
    <source>
        <dbReference type="Proteomes" id="UP000015101"/>
    </source>
</evidence>
<dbReference type="PANTHER" id="PTHR11370:SF5">
    <property type="entry name" value="DNA REPAIR PROTEIN XRCC1"/>
    <property type="match status" value="1"/>
</dbReference>
<feature type="region of interest" description="Disordered" evidence="15">
    <location>
        <begin position="506"/>
        <end position="733"/>
    </location>
</feature>
<dbReference type="GeneID" id="20211059"/>
<dbReference type="GO" id="GO:0006284">
    <property type="term" value="P:base-excision repair"/>
    <property type="evidence" value="ECO:0000318"/>
    <property type="project" value="GO_Central"/>
</dbReference>
<name>T1FQG2_HELRO</name>
<dbReference type="InterPro" id="IPR018247">
    <property type="entry name" value="EF_Hand_1_Ca_BS"/>
</dbReference>
<reference evidence="17 19" key="2">
    <citation type="journal article" date="2013" name="Nature">
        <title>Insights into bilaterian evolution from three spiralian genomes.</title>
        <authorList>
            <person name="Simakov O."/>
            <person name="Marletaz F."/>
            <person name="Cho S.J."/>
            <person name="Edsinger-Gonzales E."/>
            <person name="Havlak P."/>
            <person name="Hellsten U."/>
            <person name="Kuo D.H."/>
            <person name="Larsson T."/>
            <person name="Lv J."/>
            <person name="Arendt D."/>
            <person name="Savage R."/>
            <person name="Osoegawa K."/>
            <person name="de Jong P."/>
            <person name="Grimwood J."/>
            <person name="Chapman J.A."/>
            <person name="Shapiro H."/>
            <person name="Aerts A."/>
            <person name="Otillar R.P."/>
            <person name="Terry A.Y."/>
            <person name="Boore J.L."/>
            <person name="Grigoriev I.V."/>
            <person name="Lindberg D.R."/>
            <person name="Seaver E.C."/>
            <person name="Weisblat D.A."/>
            <person name="Putnam N.H."/>
            <person name="Rokhsar D.S."/>
        </authorList>
    </citation>
    <scope>NUCLEOTIDE SEQUENCE</scope>
</reference>
<dbReference type="RefSeq" id="XP_009022713.1">
    <property type="nucleotide sequence ID" value="XM_009024465.1"/>
</dbReference>
<dbReference type="AlphaFoldDB" id="T1FQG2"/>
<dbReference type="FunFam" id="3.40.50.10190:FF:000008">
    <property type="entry name" value="X-ray repair cross complementing 1"/>
    <property type="match status" value="1"/>
</dbReference>
<evidence type="ECO:0000256" key="11">
    <source>
        <dbReference type="ARBA" id="ARBA00055460"/>
    </source>
</evidence>
<dbReference type="EMBL" id="AMQM01001049">
    <property type="status" value="NOT_ANNOTATED_CDS"/>
    <property type="molecule type" value="Genomic_DNA"/>
</dbReference>
<dbReference type="InterPro" id="IPR001357">
    <property type="entry name" value="BRCT_dom"/>
</dbReference>
<feature type="compositionally biased region" description="Acidic residues" evidence="15">
    <location>
        <begin position="263"/>
        <end position="274"/>
    </location>
</feature>
<evidence type="ECO:0000259" key="16">
    <source>
        <dbReference type="PROSITE" id="PS50172"/>
    </source>
</evidence>
<evidence type="ECO:0000256" key="6">
    <source>
        <dbReference type="ARBA" id="ARBA00022737"/>
    </source>
</evidence>
<evidence type="ECO:0000256" key="9">
    <source>
        <dbReference type="ARBA" id="ARBA00023204"/>
    </source>
</evidence>
<dbReference type="FunCoup" id="T1FQG2">
    <property type="interactions" value="1396"/>
</dbReference>
<dbReference type="InterPro" id="IPR002706">
    <property type="entry name" value="Xrcc1_N"/>
</dbReference>
<evidence type="ECO:0000256" key="13">
    <source>
        <dbReference type="ARBA" id="ARBA00068212"/>
    </source>
</evidence>
<keyword evidence="8" id="KW-0832">Ubl conjugation</keyword>
<evidence type="ECO:0000256" key="2">
    <source>
        <dbReference type="ARBA" id="ARBA00004286"/>
    </source>
</evidence>
<feature type="compositionally biased region" description="Low complexity" evidence="15">
    <location>
        <begin position="617"/>
        <end position="651"/>
    </location>
</feature>
<comment type="function">
    <text evidence="11">Scaffold protein involved in DNA single-strand break repair by mediating the assembly of DNA break repair protein complexes. Negatively regulates ADP-ribosyltransferase activity of PARP1 during base-excision repair in order to prevent excessive PARP1 activity. Recognizes and binds poly-ADP-ribose chains: specifically binds auto-poly-ADP-ribosylated PARP1, limiting its activity.</text>
</comment>
<feature type="compositionally biased region" description="Gly residues" evidence="15">
    <location>
        <begin position="206"/>
        <end position="216"/>
    </location>
</feature>
<dbReference type="FunFam" id="2.60.120.260:FF:000025">
    <property type="entry name" value="DNA repair protein XRCC1 isoform X1"/>
    <property type="match status" value="1"/>
</dbReference>
<dbReference type="KEGG" id="hro:HELRODRAFT_188891"/>
<feature type="domain" description="BRCT" evidence="16">
    <location>
        <begin position="823"/>
        <end position="914"/>
    </location>
</feature>
<dbReference type="GO" id="GO:0005694">
    <property type="term" value="C:chromosome"/>
    <property type="evidence" value="ECO:0007669"/>
    <property type="project" value="UniProtKB-SubCell"/>
</dbReference>
<feature type="domain" description="BRCT" evidence="16">
    <location>
        <begin position="416"/>
        <end position="503"/>
    </location>
</feature>
<evidence type="ECO:0000256" key="14">
    <source>
        <dbReference type="ARBA" id="ARBA00079580"/>
    </source>
</evidence>
<dbReference type="PROSITE" id="PS50172">
    <property type="entry name" value="BRCT"/>
    <property type="match status" value="2"/>
</dbReference>
<dbReference type="PROSITE" id="PS00018">
    <property type="entry name" value="EF_HAND_1"/>
    <property type="match status" value="1"/>
</dbReference>
<feature type="compositionally biased region" description="Basic and acidic residues" evidence="15">
    <location>
        <begin position="276"/>
        <end position="302"/>
    </location>
</feature>
<feature type="compositionally biased region" description="Basic and acidic residues" evidence="15">
    <location>
        <begin position="597"/>
        <end position="610"/>
    </location>
</feature>
<feature type="compositionally biased region" description="Low complexity" evidence="15">
    <location>
        <begin position="217"/>
        <end position="238"/>
    </location>
</feature>
<feature type="compositionally biased region" description="Basic and acidic residues" evidence="15">
    <location>
        <begin position="334"/>
        <end position="352"/>
    </location>
</feature>
<dbReference type="EnsemblMetazoa" id="HelroT188891">
    <property type="protein sequence ID" value="HelroP188891"/>
    <property type="gene ID" value="HelroG188891"/>
</dbReference>
<feature type="compositionally biased region" description="Acidic residues" evidence="15">
    <location>
        <begin position="686"/>
        <end position="704"/>
    </location>
</feature>